<organism evidence="1">
    <name type="scientific">Oceaniferula spumae</name>
    <dbReference type="NCBI Taxonomy" id="2979115"/>
    <lineage>
        <taxon>Bacteria</taxon>
        <taxon>Pseudomonadati</taxon>
        <taxon>Verrucomicrobiota</taxon>
        <taxon>Verrucomicrobiia</taxon>
        <taxon>Verrucomicrobiales</taxon>
        <taxon>Verrucomicrobiaceae</taxon>
        <taxon>Oceaniferula</taxon>
    </lineage>
</organism>
<dbReference type="KEGG" id="osu:NT6N_13670"/>
<evidence type="ECO:0008006" key="2">
    <source>
        <dbReference type="Google" id="ProtNLM"/>
    </source>
</evidence>
<proteinExistence type="predicted"/>
<name>A0AAT9FK45_9BACT</name>
<gene>
    <name evidence="1" type="ORF">NT6N_13670</name>
</gene>
<evidence type="ECO:0000313" key="1">
    <source>
        <dbReference type="EMBL" id="BDS06327.1"/>
    </source>
</evidence>
<dbReference type="AlphaFoldDB" id="A0AAT9FK45"/>
<reference evidence="1" key="1">
    <citation type="submission" date="2024-07" db="EMBL/GenBank/DDBJ databases">
        <title>Complete genome sequence of Verrucomicrobiaceae bacterium NT6N.</title>
        <authorList>
            <person name="Huang C."/>
            <person name="Takami H."/>
            <person name="Hamasaki K."/>
        </authorList>
    </citation>
    <scope>NUCLEOTIDE SEQUENCE</scope>
    <source>
        <strain evidence="1">NT6N</strain>
    </source>
</reference>
<sequence length="91" mass="9359">MSSGIRKSSPSRHAFIRTSLASGIIAAQPSILAGLIRADGGGGGGTYHPLGNNSTRNDSHMSLGNVIYLLAAAHGGSGRKFDSFPCYELPS</sequence>
<accession>A0AAT9FK45</accession>
<protein>
    <recommendedName>
        <fullName evidence="2">DUF1552 domain-containing protein</fullName>
    </recommendedName>
</protein>
<dbReference type="EMBL" id="AP026866">
    <property type="protein sequence ID" value="BDS06327.1"/>
    <property type="molecule type" value="Genomic_DNA"/>
</dbReference>